<accession>A0AAV5KTF6</accession>
<dbReference type="Gene3D" id="1.20.120.1900">
    <property type="entry name" value="Gamma-tubulin complex, C-terminal domain"/>
    <property type="match status" value="1"/>
</dbReference>
<dbReference type="InterPro" id="IPR040457">
    <property type="entry name" value="GCP_C"/>
</dbReference>
<dbReference type="AlphaFoldDB" id="A0AAV5KTF6"/>
<dbReference type="GO" id="GO:0043015">
    <property type="term" value="F:gamma-tubulin binding"/>
    <property type="evidence" value="ECO:0007669"/>
    <property type="project" value="InterPro"/>
</dbReference>
<evidence type="ECO:0000256" key="1">
    <source>
        <dbReference type="ARBA" id="ARBA00004245"/>
    </source>
</evidence>
<comment type="subcellular location">
    <subcellularLocation>
        <location evidence="1">Cytoplasm</location>
        <location evidence="1">Cytoskeleton</location>
    </subcellularLocation>
</comment>
<comment type="similarity">
    <text evidence="2">Belongs to the TUBGCP family.</text>
</comment>
<evidence type="ECO:0000256" key="2">
    <source>
        <dbReference type="ARBA" id="ARBA00010337"/>
    </source>
</evidence>
<feature type="domain" description="Gamma tubulin complex component C-terminal" evidence="6">
    <location>
        <begin position="28"/>
        <end position="65"/>
    </location>
</feature>
<dbReference type="EMBL" id="BPVZ01000077">
    <property type="protein sequence ID" value="GKV27925.1"/>
    <property type="molecule type" value="Genomic_DNA"/>
</dbReference>
<reference evidence="7 8" key="1">
    <citation type="journal article" date="2021" name="Commun. Biol.">
        <title>The genome of Shorea leprosula (Dipterocarpaceae) highlights the ecological relevance of drought in aseasonal tropical rainforests.</title>
        <authorList>
            <person name="Ng K.K.S."/>
            <person name="Kobayashi M.J."/>
            <person name="Fawcett J.A."/>
            <person name="Hatakeyama M."/>
            <person name="Paape T."/>
            <person name="Ng C.H."/>
            <person name="Ang C.C."/>
            <person name="Tnah L.H."/>
            <person name="Lee C.T."/>
            <person name="Nishiyama T."/>
            <person name="Sese J."/>
            <person name="O'Brien M.J."/>
            <person name="Copetti D."/>
            <person name="Mohd Noor M.I."/>
            <person name="Ong R.C."/>
            <person name="Putra M."/>
            <person name="Sireger I.Z."/>
            <person name="Indrioko S."/>
            <person name="Kosugi Y."/>
            <person name="Izuno A."/>
            <person name="Isagi Y."/>
            <person name="Lee S.L."/>
            <person name="Shimizu K.K."/>
        </authorList>
    </citation>
    <scope>NUCLEOTIDE SEQUENCE [LARGE SCALE GENOMIC DNA]</scope>
    <source>
        <strain evidence="7">214</strain>
    </source>
</reference>
<name>A0AAV5KTF6_9ROSI</name>
<keyword evidence="5" id="KW-0206">Cytoskeleton</keyword>
<evidence type="ECO:0000256" key="4">
    <source>
        <dbReference type="ARBA" id="ARBA00022701"/>
    </source>
</evidence>
<dbReference type="Proteomes" id="UP001054252">
    <property type="component" value="Unassembled WGS sequence"/>
</dbReference>
<dbReference type="Pfam" id="PF04130">
    <property type="entry name" value="GCP_C_terminal"/>
    <property type="match status" value="1"/>
</dbReference>
<dbReference type="InterPro" id="IPR042241">
    <property type="entry name" value="GCP_C_sf"/>
</dbReference>
<dbReference type="GO" id="GO:0005874">
    <property type="term" value="C:microtubule"/>
    <property type="evidence" value="ECO:0007669"/>
    <property type="project" value="UniProtKB-KW"/>
</dbReference>
<keyword evidence="3" id="KW-0963">Cytoplasm</keyword>
<sequence length="77" mass="8932">MSCENVDTMFSGELSNLIKEKLILHCDLVGKLWSIKHYLLLDQGDFLVHFMDIAREELMKKDDEISVEKLLVVLISH</sequence>
<comment type="caution">
    <text evidence="7">The sequence shown here is derived from an EMBL/GenBank/DDBJ whole genome shotgun (WGS) entry which is preliminary data.</text>
</comment>
<keyword evidence="4" id="KW-0493">Microtubule</keyword>
<gene>
    <name evidence="7" type="ORF">SLEP1_g37039</name>
</gene>
<keyword evidence="8" id="KW-1185">Reference proteome</keyword>
<evidence type="ECO:0000256" key="3">
    <source>
        <dbReference type="ARBA" id="ARBA00022490"/>
    </source>
</evidence>
<proteinExistence type="inferred from homology"/>
<evidence type="ECO:0000256" key="5">
    <source>
        <dbReference type="ARBA" id="ARBA00023212"/>
    </source>
</evidence>
<protein>
    <recommendedName>
        <fullName evidence="6">Gamma tubulin complex component C-terminal domain-containing protein</fullName>
    </recommendedName>
</protein>
<organism evidence="7 8">
    <name type="scientific">Rubroshorea leprosula</name>
    <dbReference type="NCBI Taxonomy" id="152421"/>
    <lineage>
        <taxon>Eukaryota</taxon>
        <taxon>Viridiplantae</taxon>
        <taxon>Streptophyta</taxon>
        <taxon>Embryophyta</taxon>
        <taxon>Tracheophyta</taxon>
        <taxon>Spermatophyta</taxon>
        <taxon>Magnoliopsida</taxon>
        <taxon>eudicotyledons</taxon>
        <taxon>Gunneridae</taxon>
        <taxon>Pentapetalae</taxon>
        <taxon>rosids</taxon>
        <taxon>malvids</taxon>
        <taxon>Malvales</taxon>
        <taxon>Dipterocarpaceae</taxon>
        <taxon>Rubroshorea</taxon>
    </lineage>
</organism>
<evidence type="ECO:0000313" key="7">
    <source>
        <dbReference type="EMBL" id="GKV27925.1"/>
    </source>
</evidence>
<evidence type="ECO:0000259" key="6">
    <source>
        <dbReference type="Pfam" id="PF04130"/>
    </source>
</evidence>
<evidence type="ECO:0000313" key="8">
    <source>
        <dbReference type="Proteomes" id="UP001054252"/>
    </source>
</evidence>